<evidence type="ECO:0000259" key="2">
    <source>
        <dbReference type="Pfam" id="PF26366"/>
    </source>
</evidence>
<evidence type="ECO:0000313" key="3">
    <source>
        <dbReference type="EMBL" id="GAA3831087.1"/>
    </source>
</evidence>
<evidence type="ECO:0000256" key="1">
    <source>
        <dbReference type="SAM" id="SignalP"/>
    </source>
</evidence>
<feature type="domain" description="DUF8094" evidence="2">
    <location>
        <begin position="88"/>
        <end position="314"/>
    </location>
</feature>
<dbReference type="Pfam" id="PF26366">
    <property type="entry name" value="DUF8094"/>
    <property type="match status" value="1"/>
</dbReference>
<feature type="chain" id="PRO_5045907069" description="DUF8094 domain-containing protein" evidence="1">
    <location>
        <begin position="29"/>
        <end position="320"/>
    </location>
</feature>
<dbReference type="InterPro" id="IPR058407">
    <property type="entry name" value="DUF8094"/>
</dbReference>
<reference evidence="4" key="1">
    <citation type="journal article" date="2019" name="Int. J. Syst. Evol. Microbiol.">
        <title>The Global Catalogue of Microorganisms (GCM) 10K type strain sequencing project: providing services to taxonomists for standard genome sequencing and annotation.</title>
        <authorList>
            <consortium name="The Broad Institute Genomics Platform"/>
            <consortium name="The Broad Institute Genome Sequencing Center for Infectious Disease"/>
            <person name="Wu L."/>
            <person name="Ma J."/>
        </authorList>
    </citation>
    <scope>NUCLEOTIDE SEQUENCE [LARGE SCALE GENOMIC DNA]</scope>
    <source>
        <strain evidence="4">JCM 16908</strain>
    </source>
</reference>
<dbReference type="Proteomes" id="UP001500888">
    <property type="component" value="Unassembled WGS sequence"/>
</dbReference>
<dbReference type="EMBL" id="BAAAZR010000028">
    <property type="protein sequence ID" value="GAA3831087.1"/>
    <property type="molecule type" value="Genomic_DNA"/>
</dbReference>
<protein>
    <recommendedName>
        <fullName evidence="2">DUF8094 domain-containing protein</fullName>
    </recommendedName>
</protein>
<proteinExistence type="predicted"/>
<gene>
    <name evidence="3" type="ORF">GCM10022226_60030</name>
</gene>
<sequence length="320" mass="34420">MEVAPSVLRRLVTLGIGVVLLTACGAQADDPVRSVRPTTVSALGATVGPEDAKNAFGLLKELDDAWKKRDCVKVVFLTTSAQSELGRRACEAARNGRPAPAAVDYTDVEYFLPDRPGERPWFAALARKPEPAYFVFAYEDERWRLAYGPIRLVGNGPEFDVNETTRAVPTDDPGDGVRARLVPQKHLAFLSDRAGLSGVRFASGDRMRDLLAELVRKPATARPDRLSSDIQLVPGETRALAVNGGGALVFHAIKIMYTQKTSARKLAHPIFGTDAVRAFTGESGLSTIHATEVVVLATKVATDGKLTTVGMTRGLADITP</sequence>
<comment type="caution">
    <text evidence="3">The sequence shown here is derived from an EMBL/GenBank/DDBJ whole genome shotgun (WGS) entry which is preliminary data.</text>
</comment>
<evidence type="ECO:0000313" key="4">
    <source>
        <dbReference type="Proteomes" id="UP001500888"/>
    </source>
</evidence>
<feature type="signal peptide" evidence="1">
    <location>
        <begin position="1"/>
        <end position="28"/>
    </location>
</feature>
<name>A0ABP7IZN5_9ACTN</name>
<keyword evidence="4" id="KW-1185">Reference proteome</keyword>
<keyword evidence="1" id="KW-0732">Signal</keyword>
<accession>A0ABP7IZN5</accession>
<organism evidence="3 4">
    <name type="scientific">Sphaerisporangium flaviroseum</name>
    <dbReference type="NCBI Taxonomy" id="509199"/>
    <lineage>
        <taxon>Bacteria</taxon>
        <taxon>Bacillati</taxon>
        <taxon>Actinomycetota</taxon>
        <taxon>Actinomycetes</taxon>
        <taxon>Streptosporangiales</taxon>
        <taxon>Streptosporangiaceae</taxon>
        <taxon>Sphaerisporangium</taxon>
    </lineage>
</organism>